<accession>A0A6N2AH51</accession>
<dbReference type="EMBL" id="RXGB01041222">
    <property type="protein sequence ID" value="TMW80744.1"/>
    <property type="molecule type" value="Genomic_DNA"/>
</dbReference>
<evidence type="ECO:0008006" key="3">
    <source>
        <dbReference type="Google" id="ProtNLM"/>
    </source>
</evidence>
<comment type="caution">
    <text evidence="2">The sequence shown here is derived from an EMBL/GenBank/DDBJ whole genome shotgun (WGS) entry which is preliminary data.</text>
</comment>
<name>A0A6N2AH51_SOLCI</name>
<reference evidence="2" key="1">
    <citation type="submission" date="2019-05" db="EMBL/GenBank/DDBJ databases">
        <title>The de novo reference genome and transcriptome assemblies of the wild tomato species Solanum chilense.</title>
        <authorList>
            <person name="Stam R."/>
            <person name="Nosenko T."/>
            <person name="Hoerger A.C."/>
            <person name="Stephan W."/>
            <person name="Seidel M.A."/>
            <person name="Kuhn J.M.M."/>
            <person name="Haberer G."/>
            <person name="Tellier A."/>
        </authorList>
    </citation>
    <scope>NUCLEOTIDE SEQUENCE</scope>
    <source>
        <tissue evidence="2">Mature leaves</tissue>
    </source>
</reference>
<evidence type="ECO:0000256" key="1">
    <source>
        <dbReference type="SAM" id="MobiDB-lite"/>
    </source>
</evidence>
<sequence>MTIEGDVNGASTTNVRLDGGKKNRKGKKHQTVTNEDAIDVTTGEEWVARVEVARQAIEILGWRMNVADDKFKTLEKTESIRKELDSRQRAEFEMNKAITFLECQLMDVLNANEVITSLECRLMKTMSTIETMKAEIKALNEGAKVGGLSSFDQDREAKVEASKPPMFKGVCDAQELENFLWHLENYFKCNRLKNEKNKINTSVLYLSEMVMLWWRRK</sequence>
<gene>
    <name evidence="2" type="ORF">EJD97_015629</name>
</gene>
<proteinExistence type="predicted"/>
<dbReference type="AlphaFoldDB" id="A0A6N2AH51"/>
<feature type="region of interest" description="Disordered" evidence="1">
    <location>
        <begin position="1"/>
        <end position="30"/>
    </location>
</feature>
<evidence type="ECO:0000313" key="2">
    <source>
        <dbReference type="EMBL" id="TMW80744.1"/>
    </source>
</evidence>
<protein>
    <recommendedName>
        <fullName evidence="3">Retrotransposon gag domain-containing protein</fullName>
    </recommendedName>
</protein>
<organism evidence="2">
    <name type="scientific">Solanum chilense</name>
    <name type="common">Tomato</name>
    <name type="synonym">Lycopersicon chilense</name>
    <dbReference type="NCBI Taxonomy" id="4083"/>
    <lineage>
        <taxon>Eukaryota</taxon>
        <taxon>Viridiplantae</taxon>
        <taxon>Streptophyta</taxon>
        <taxon>Embryophyta</taxon>
        <taxon>Tracheophyta</taxon>
        <taxon>Spermatophyta</taxon>
        <taxon>Magnoliopsida</taxon>
        <taxon>eudicotyledons</taxon>
        <taxon>Gunneridae</taxon>
        <taxon>Pentapetalae</taxon>
        <taxon>asterids</taxon>
        <taxon>lamiids</taxon>
        <taxon>Solanales</taxon>
        <taxon>Solanaceae</taxon>
        <taxon>Solanoideae</taxon>
        <taxon>Solaneae</taxon>
        <taxon>Solanum</taxon>
        <taxon>Solanum subgen. Lycopersicon</taxon>
    </lineage>
</organism>